<dbReference type="InterPro" id="IPR001029">
    <property type="entry name" value="Flagellin_N"/>
</dbReference>
<dbReference type="Pfam" id="PF00700">
    <property type="entry name" value="Flagellin_C"/>
    <property type="match status" value="1"/>
</dbReference>
<evidence type="ECO:0000256" key="3">
    <source>
        <dbReference type="RuleBase" id="RU362073"/>
    </source>
</evidence>
<keyword evidence="6" id="KW-0966">Cell projection</keyword>
<keyword evidence="6" id="KW-0282">Flagellum</keyword>
<dbReference type="RefSeq" id="WP_151118918.1">
    <property type="nucleotide sequence ID" value="NZ_CP042582.1"/>
</dbReference>
<reference evidence="6 7" key="1">
    <citation type="submission" date="2019-08" db="EMBL/GenBank/DDBJ databases">
        <title>Hyperibacter terrae gen. nov., sp. nov. and Hyperibacter viscosus sp. nov., two new members in the family Rhodospirillaceae isolated from the rhizosphere of Hypericum perforatum.</title>
        <authorList>
            <person name="Noviana Z."/>
        </authorList>
    </citation>
    <scope>NUCLEOTIDE SEQUENCE [LARGE SCALE GENOMIC DNA]</scope>
    <source>
        <strain evidence="6 7">R5959</strain>
    </source>
</reference>
<dbReference type="SUPFAM" id="SSF64518">
    <property type="entry name" value="Phase 1 flagellin"/>
    <property type="match status" value="1"/>
</dbReference>
<evidence type="ECO:0000259" key="4">
    <source>
        <dbReference type="Pfam" id="PF00669"/>
    </source>
</evidence>
<keyword evidence="2 3" id="KW-0975">Bacterial flagellum</keyword>
<evidence type="ECO:0000313" key="7">
    <source>
        <dbReference type="Proteomes" id="UP000325797"/>
    </source>
</evidence>
<feature type="domain" description="Flagellin C-terminal" evidence="5">
    <location>
        <begin position="310"/>
        <end position="393"/>
    </location>
</feature>
<evidence type="ECO:0000256" key="2">
    <source>
        <dbReference type="ARBA" id="ARBA00023143"/>
    </source>
</evidence>
<protein>
    <recommendedName>
        <fullName evidence="3">Flagellin</fullName>
    </recommendedName>
</protein>
<dbReference type="Gene3D" id="3.30.70.2120">
    <property type="match status" value="1"/>
</dbReference>
<dbReference type="GO" id="GO:0005198">
    <property type="term" value="F:structural molecule activity"/>
    <property type="evidence" value="ECO:0007669"/>
    <property type="project" value="UniProtKB-UniRule"/>
</dbReference>
<dbReference type="InterPro" id="IPR046358">
    <property type="entry name" value="Flagellin_C"/>
</dbReference>
<evidence type="ECO:0000259" key="5">
    <source>
        <dbReference type="Pfam" id="PF00700"/>
    </source>
</evidence>
<dbReference type="Pfam" id="PF00669">
    <property type="entry name" value="Flagellin_N"/>
    <property type="match status" value="1"/>
</dbReference>
<accession>A0A5J6N1I3</accession>
<keyword evidence="6" id="KW-0969">Cilium</keyword>
<dbReference type="InterPro" id="IPR001492">
    <property type="entry name" value="Flagellin"/>
</dbReference>
<dbReference type="GO" id="GO:0005576">
    <property type="term" value="C:extracellular region"/>
    <property type="evidence" value="ECO:0007669"/>
    <property type="project" value="UniProtKB-SubCell"/>
</dbReference>
<comment type="similarity">
    <text evidence="1 3">Belongs to the bacterial flagellin family.</text>
</comment>
<organism evidence="6 7">
    <name type="scientific">Hypericibacter adhaerens</name>
    <dbReference type="NCBI Taxonomy" id="2602016"/>
    <lineage>
        <taxon>Bacteria</taxon>
        <taxon>Pseudomonadati</taxon>
        <taxon>Pseudomonadota</taxon>
        <taxon>Alphaproteobacteria</taxon>
        <taxon>Rhodospirillales</taxon>
        <taxon>Dongiaceae</taxon>
        <taxon>Hypericibacter</taxon>
    </lineage>
</organism>
<keyword evidence="3" id="KW-0964">Secreted</keyword>
<dbReference type="GO" id="GO:0009288">
    <property type="term" value="C:bacterial-type flagellum"/>
    <property type="evidence" value="ECO:0007669"/>
    <property type="project" value="UniProtKB-SubCell"/>
</dbReference>
<dbReference type="EMBL" id="CP042582">
    <property type="protein sequence ID" value="QEX23551.1"/>
    <property type="molecule type" value="Genomic_DNA"/>
</dbReference>
<dbReference type="OrthoDB" id="9796789at2"/>
<dbReference type="KEGG" id="hadh:FRZ61_34890"/>
<comment type="subcellular location">
    <subcellularLocation>
        <location evidence="3">Secreted</location>
    </subcellularLocation>
    <subcellularLocation>
        <location evidence="3">Bacterial flagellum</location>
    </subcellularLocation>
</comment>
<dbReference type="Gene3D" id="6.10.10.10">
    <property type="entry name" value="Flagellar export chaperone, C-terminal domain"/>
    <property type="match status" value="1"/>
</dbReference>
<dbReference type="AlphaFoldDB" id="A0A5J6N1I3"/>
<dbReference type="InterPro" id="IPR042187">
    <property type="entry name" value="Flagellin_C_sub2"/>
</dbReference>
<comment type="function">
    <text evidence="3">Flagellin is the subunit protein which polymerizes to form the filaments of bacterial flagella.</text>
</comment>
<dbReference type="PANTHER" id="PTHR42792">
    <property type="entry name" value="FLAGELLIN"/>
    <property type="match status" value="1"/>
</dbReference>
<dbReference type="Proteomes" id="UP000325797">
    <property type="component" value="Chromosome"/>
</dbReference>
<sequence>MSLNVISNYAANVAHRNLMTSDSQATSSLAKLSSGSRVVSAKDDAAAMAIGARLNSTVNALKQASVNAGQGVSMLQIADGAMARVNDVLVRMKTLSVQAGSGQLSSTERGMLDTEYQSLVSEVTRIAAATDFNGQQLVNGSLTTVQTSNTSSAFLVADGVASITAHGLTASTSDNYTLSYDGTTGHTFTLTGPGGTSYTGQISSSAYDSSSAMSTGTAVKLTAANTSSVGDIVISLNTAFDAATTVAASTNNGMHFTGSDTTSFSYKVGAGTDATKDVITVSVNGINAANLGLTGTDITTAATADAASDLISAAIDTLNTARSTVGAYQNRLQFASDNLASAIENSEAARSNLLDLDIAQEMTTFTSKQILTQAGVSMLAQANQMPQNLLKLFQ</sequence>
<keyword evidence="7" id="KW-1185">Reference proteome</keyword>
<evidence type="ECO:0000256" key="1">
    <source>
        <dbReference type="ARBA" id="ARBA00005709"/>
    </source>
</evidence>
<evidence type="ECO:0000313" key="6">
    <source>
        <dbReference type="EMBL" id="QEX23551.1"/>
    </source>
</evidence>
<dbReference type="PANTHER" id="PTHR42792:SF2">
    <property type="entry name" value="FLAGELLIN"/>
    <property type="match status" value="1"/>
</dbReference>
<feature type="domain" description="Flagellin N-terminal" evidence="4">
    <location>
        <begin position="7"/>
        <end position="141"/>
    </location>
</feature>
<dbReference type="PRINTS" id="PR00207">
    <property type="entry name" value="FLAGELLIN"/>
</dbReference>
<proteinExistence type="inferred from homology"/>
<dbReference type="Gene3D" id="1.20.1330.10">
    <property type="entry name" value="f41 fragment of flagellin, N-terminal domain"/>
    <property type="match status" value="1"/>
</dbReference>
<gene>
    <name evidence="6" type="ORF">FRZ61_34890</name>
</gene>
<name>A0A5J6N1I3_9PROT</name>